<feature type="region of interest" description="Disordered" evidence="1">
    <location>
        <begin position="153"/>
        <end position="177"/>
    </location>
</feature>
<gene>
    <name evidence="2" type="ORF">BOTNAR_0002g00720</name>
</gene>
<dbReference type="OrthoDB" id="3556874at2759"/>
<evidence type="ECO:0000313" key="3">
    <source>
        <dbReference type="Proteomes" id="UP000297452"/>
    </source>
</evidence>
<keyword evidence="3" id="KW-1185">Reference proteome</keyword>
<dbReference type="Proteomes" id="UP000297452">
    <property type="component" value="Unassembled WGS sequence"/>
</dbReference>
<feature type="compositionally biased region" description="Polar residues" evidence="1">
    <location>
        <begin position="92"/>
        <end position="106"/>
    </location>
</feature>
<dbReference type="AlphaFoldDB" id="A0A4Z1J9L5"/>
<feature type="region of interest" description="Disordered" evidence="1">
    <location>
        <begin position="92"/>
        <end position="124"/>
    </location>
</feature>
<proteinExistence type="predicted"/>
<name>A0A4Z1J9L5_9HELO</name>
<reference evidence="2 3" key="1">
    <citation type="submission" date="2017-12" db="EMBL/GenBank/DDBJ databases">
        <title>Comparative genomics of Botrytis spp.</title>
        <authorList>
            <person name="Valero-Jimenez C.A."/>
            <person name="Tapia P."/>
            <person name="Veloso J."/>
            <person name="Silva-Moreno E."/>
            <person name="Staats M."/>
            <person name="Valdes J.H."/>
            <person name="Van Kan J.A.L."/>
        </authorList>
    </citation>
    <scope>NUCLEOTIDE SEQUENCE [LARGE SCALE GENOMIC DNA]</scope>
    <source>
        <strain evidence="2 3">MUCL2120</strain>
    </source>
</reference>
<dbReference type="EMBL" id="PQXJ01000002">
    <property type="protein sequence ID" value="TGO70298.1"/>
    <property type="molecule type" value="Genomic_DNA"/>
</dbReference>
<feature type="compositionally biased region" description="Polar residues" evidence="1">
    <location>
        <begin position="153"/>
        <end position="171"/>
    </location>
</feature>
<protein>
    <submittedName>
        <fullName evidence="2">Uncharacterized protein</fullName>
    </submittedName>
</protein>
<feature type="region of interest" description="Disordered" evidence="1">
    <location>
        <begin position="1"/>
        <end position="20"/>
    </location>
</feature>
<comment type="caution">
    <text evidence="2">The sequence shown here is derived from an EMBL/GenBank/DDBJ whole genome shotgun (WGS) entry which is preliminary data.</text>
</comment>
<evidence type="ECO:0000256" key="1">
    <source>
        <dbReference type="SAM" id="MobiDB-lite"/>
    </source>
</evidence>
<organism evidence="2 3">
    <name type="scientific">Botryotinia narcissicola</name>
    <dbReference type="NCBI Taxonomy" id="278944"/>
    <lineage>
        <taxon>Eukaryota</taxon>
        <taxon>Fungi</taxon>
        <taxon>Dikarya</taxon>
        <taxon>Ascomycota</taxon>
        <taxon>Pezizomycotina</taxon>
        <taxon>Leotiomycetes</taxon>
        <taxon>Helotiales</taxon>
        <taxon>Sclerotiniaceae</taxon>
        <taxon>Botryotinia</taxon>
    </lineage>
</organism>
<accession>A0A4Z1J9L5</accession>
<evidence type="ECO:0000313" key="2">
    <source>
        <dbReference type="EMBL" id="TGO70298.1"/>
    </source>
</evidence>
<sequence>MASIEISTHLESRSPTSAGQDLVVSSSEPLAIDIDTSLSNPASIDMSTQTGSIDVSIQTEVRLPTLTGHNLIASSSEPPAIDTSLSNPASIDISIQTGTHPSTSAEQDFVIPSSEPPTTDTSLRNPILIDASTQMEESFLPLIGYDLVVSSSEPPATDTSLSNPESLTSSGADDLNADPVIPAPQVTPTKSGLHQALWGWLKDTEIRTSPLTLAITLLGLIAAVIYGTSTWMQSSTAADSTAKANRLSLFTACVSFPNQPNIVNSDFCRANRDASLDGFSKRNTAAISQPVLWGTDMLTEALQNAQTAWQCKAVCGEERPNNNQSSKCCDVISCNGTDII</sequence>